<dbReference type="SUPFAM" id="SSF46689">
    <property type="entry name" value="Homeodomain-like"/>
    <property type="match status" value="1"/>
</dbReference>
<feature type="domain" description="Integrase catalytic" evidence="3">
    <location>
        <begin position="194"/>
        <end position="294"/>
    </location>
</feature>
<dbReference type="GO" id="GO:0015074">
    <property type="term" value="P:DNA integration"/>
    <property type="evidence" value="ECO:0007669"/>
    <property type="project" value="InterPro"/>
</dbReference>
<dbReference type="RefSeq" id="WP_160298417.1">
    <property type="nucleotide sequence ID" value="NZ_CP059735.1"/>
</dbReference>
<dbReference type="KEGG" id="tact:SG35_006780"/>
<evidence type="ECO:0000256" key="1">
    <source>
        <dbReference type="ARBA" id="ARBA00009964"/>
    </source>
</evidence>
<dbReference type="InterPro" id="IPR048020">
    <property type="entry name" value="Transpos_IS3"/>
</dbReference>
<dbReference type="EMBL" id="CP059735">
    <property type="protein sequence ID" value="WDE00341.1"/>
    <property type="molecule type" value="Genomic_DNA"/>
</dbReference>
<evidence type="ECO:0000313" key="5">
    <source>
        <dbReference type="EMBL" id="WDE00341.1"/>
    </source>
</evidence>
<dbReference type="InterPro" id="IPR036397">
    <property type="entry name" value="RNaseH_sf"/>
</dbReference>
<dbReference type="Pfam" id="PF00665">
    <property type="entry name" value="rve"/>
    <property type="match status" value="1"/>
</dbReference>
<accession>A0AAE9YSC6</accession>
<dbReference type="GO" id="GO:0003677">
    <property type="term" value="F:DNA binding"/>
    <property type="evidence" value="ECO:0007669"/>
    <property type="project" value="InterPro"/>
</dbReference>
<dbReference type="InterPro" id="IPR012337">
    <property type="entry name" value="RNaseH-like_sf"/>
</dbReference>
<feature type="domain" description="HTH-like" evidence="4">
    <location>
        <begin position="116"/>
        <end position="166"/>
    </location>
</feature>
<organism evidence="5 6">
    <name type="scientific">Thalassomonas actiniarum</name>
    <dbReference type="NCBI Taxonomy" id="485447"/>
    <lineage>
        <taxon>Bacteria</taxon>
        <taxon>Pseudomonadati</taxon>
        <taxon>Pseudomonadota</taxon>
        <taxon>Gammaproteobacteria</taxon>
        <taxon>Alteromonadales</taxon>
        <taxon>Colwelliaceae</taxon>
        <taxon>Thalassomonas</taxon>
    </lineage>
</organism>
<dbReference type="InterPro" id="IPR009057">
    <property type="entry name" value="Homeodomain-like_sf"/>
</dbReference>
<dbReference type="InterPro" id="IPR002514">
    <property type="entry name" value="Transposase_8"/>
</dbReference>
<protein>
    <submittedName>
        <fullName evidence="5">IS3 family transposase</fullName>
    </submittedName>
</protein>
<dbReference type="Pfam" id="PF01527">
    <property type="entry name" value="HTH_Tnp_1"/>
    <property type="match status" value="1"/>
</dbReference>
<keyword evidence="2" id="KW-0472">Membrane</keyword>
<dbReference type="Gene3D" id="1.10.10.60">
    <property type="entry name" value="Homeodomain-like"/>
    <property type="match status" value="1"/>
</dbReference>
<reference evidence="5 6" key="1">
    <citation type="journal article" date="2015" name="Genome Announc.">
        <title>Draft Genome Sequences of Marine Isolates of Thalassomonas viridans and Thalassomonas actiniarum.</title>
        <authorList>
            <person name="Olonade I."/>
            <person name="van Zyl L.J."/>
            <person name="Trindade M."/>
        </authorList>
    </citation>
    <scope>NUCLEOTIDE SEQUENCE [LARGE SCALE GENOMIC DNA]</scope>
    <source>
        <strain evidence="5 6">A5K-106</strain>
    </source>
</reference>
<gene>
    <name evidence="5" type="ORF">SG35_006780</name>
</gene>
<evidence type="ECO:0000259" key="4">
    <source>
        <dbReference type="Pfam" id="PF13276"/>
    </source>
</evidence>
<name>A0AAE9YSC6_9GAMM</name>
<dbReference type="GO" id="GO:0006313">
    <property type="term" value="P:DNA transposition"/>
    <property type="evidence" value="ECO:0007669"/>
    <property type="project" value="InterPro"/>
</dbReference>
<dbReference type="GO" id="GO:0004803">
    <property type="term" value="F:transposase activity"/>
    <property type="evidence" value="ECO:0007669"/>
    <property type="project" value="InterPro"/>
</dbReference>
<dbReference type="Proteomes" id="UP000032568">
    <property type="component" value="Chromosome"/>
</dbReference>
<feature type="transmembrane region" description="Helical" evidence="2">
    <location>
        <begin position="213"/>
        <end position="233"/>
    </location>
</feature>
<dbReference type="InterPro" id="IPR001584">
    <property type="entry name" value="Integrase_cat-core"/>
</dbReference>
<dbReference type="PANTHER" id="PTHR46889">
    <property type="entry name" value="TRANSPOSASE INSF FOR INSERTION SEQUENCE IS3B-RELATED"/>
    <property type="match status" value="1"/>
</dbReference>
<sequence length="329" mass="38362">MTKKQTQAYTEEFRKEAVLRSEQPGNSAASVGKELGVSAQQIYNWRCQFNRLSDKQFNSLNGVDYSKKEVRKYALIAEFWPYFTVVLMCRALQVSGSGFYRWLSCSESRWKSKHQEVTANIIDVYATFKARYGAPRITQELRALGLKCSKNYVADLMNIEGLRARNGKAFKYSRHSPVMFNVADNLLNRLFNVEKPNQKWVTDITYIWVKDQWLYLATVMDLFLCCIVGWLFAGCQHDRTTQYRCLENGLKQARYRPRVDCSLRSWCAQYRAVKYQDLIKSQGGLVSMSRRGNCWDNAVMESFYSRLKVELIYAEQYRSIEEAKSGIFE</sequence>
<dbReference type="PANTHER" id="PTHR46889:SF4">
    <property type="entry name" value="TRANSPOSASE INSO FOR INSERTION SEQUENCE ELEMENT IS911B-RELATED"/>
    <property type="match status" value="1"/>
</dbReference>
<evidence type="ECO:0000256" key="2">
    <source>
        <dbReference type="SAM" id="Phobius"/>
    </source>
</evidence>
<dbReference type="Gene3D" id="3.30.420.10">
    <property type="entry name" value="Ribonuclease H-like superfamily/Ribonuclease H"/>
    <property type="match status" value="1"/>
</dbReference>
<dbReference type="AlphaFoldDB" id="A0AAE9YSC6"/>
<keyword evidence="6" id="KW-1185">Reference proteome</keyword>
<keyword evidence="2" id="KW-0812">Transmembrane</keyword>
<dbReference type="SUPFAM" id="SSF53098">
    <property type="entry name" value="Ribonuclease H-like"/>
    <property type="match status" value="1"/>
</dbReference>
<dbReference type="Pfam" id="PF13276">
    <property type="entry name" value="HTH_21"/>
    <property type="match status" value="1"/>
</dbReference>
<proteinExistence type="inferred from homology"/>
<feature type="transmembrane region" description="Helical" evidence="2">
    <location>
        <begin position="79"/>
        <end position="103"/>
    </location>
</feature>
<comment type="similarity">
    <text evidence="1">Belongs to the transposase 8 family.</text>
</comment>
<evidence type="ECO:0000313" key="6">
    <source>
        <dbReference type="Proteomes" id="UP000032568"/>
    </source>
</evidence>
<reference evidence="5 6" key="2">
    <citation type="journal article" date="2022" name="Mar. Drugs">
        <title>Bioassay-Guided Fractionation Leads to the Detection of Cholic Acid Generated by the Rare Thalassomonas sp.</title>
        <authorList>
            <person name="Pheiffer F."/>
            <person name="Schneider Y.K."/>
            <person name="Hansen E.H."/>
            <person name="Andersen J.H."/>
            <person name="Isaksson J."/>
            <person name="Busche T."/>
            <person name="R C."/>
            <person name="Kalinowski J."/>
            <person name="Zyl L.V."/>
            <person name="Trindade M."/>
        </authorList>
    </citation>
    <scope>NUCLEOTIDE SEQUENCE [LARGE SCALE GENOMIC DNA]</scope>
    <source>
        <strain evidence="5 6">A5K-106</strain>
    </source>
</reference>
<dbReference type="NCBIfam" id="NF033516">
    <property type="entry name" value="transpos_IS3"/>
    <property type="match status" value="1"/>
</dbReference>
<dbReference type="InterPro" id="IPR050900">
    <property type="entry name" value="Transposase_IS3/IS150/IS904"/>
</dbReference>
<evidence type="ECO:0000259" key="3">
    <source>
        <dbReference type="Pfam" id="PF00665"/>
    </source>
</evidence>
<dbReference type="InterPro" id="IPR025948">
    <property type="entry name" value="HTH-like_dom"/>
</dbReference>
<keyword evidence="2" id="KW-1133">Transmembrane helix</keyword>